<protein>
    <recommendedName>
        <fullName evidence="1">Sulfur carrier protein FdhD</fullName>
    </recommendedName>
</protein>
<feature type="region of interest" description="Disordered" evidence="2">
    <location>
        <begin position="275"/>
        <end position="298"/>
    </location>
</feature>
<comment type="subcellular location">
    <subcellularLocation>
        <location evidence="1">Cytoplasm</location>
    </subcellularLocation>
</comment>
<dbReference type="RefSeq" id="WP_201076825.1">
    <property type="nucleotide sequence ID" value="NZ_CP067420.1"/>
</dbReference>
<keyword evidence="1" id="KW-0501">Molybdenum cofactor biosynthesis</keyword>
<dbReference type="InterPro" id="IPR016193">
    <property type="entry name" value="Cytidine_deaminase-like"/>
</dbReference>
<dbReference type="PANTHER" id="PTHR30592:SF4">
    <property type="entry name" value="SULFUR CARRIER PROTEIN FDHD"/>
    <property type="match status" value="1"/>
</dbReference>
<comment type="function">
    <text evidence="1">Required for formate dehydrogenase (FDH) activity. Acts as a sulfur carrier protein that transfers sulfur from IscS to the molybdenum cofactor prior to its insertion into FDH.</text>
</comment>
<dbReference type="Proteomes" id="UP000595197">
    <property type="component" value="Chromosome"/>
</dbReference>
<name>A0ABX7B789_9PROT</name>
<evidence type="ECO:0000256" key="2">
    <source>
        <dbReference type="SAM" id="MobiDB-lite"/>
    </source>
</evidence>
<feature type="active site" description="Cysteine persulfide intermediate" evidence="1">
    <location>
        <position position="118"/>
    </location>
</feature>
<dbReference type="InterPro" id="IPR003786">
    <property type="entry name" value="FdhD"/>
</dbReference>
<comment type="caution">
    <text evidence="1">Lacks conserved residue(s) required for the propagation of feature annotation.</text>
</comment>
<gene>
    <name evidence="1 3" type="primary">fdhD</name>
    <name evidence="3" type="ORF">IGS68_01630</name>
</gene>
<dbReference type="HAMAP" id="MF_00187">
    <property type="entry name" value="FdhD"/>
    <property type="match status" value="1"/>
</dbReference>
<dbReference type="NCBIfam" id="TIGR00129">
    <property type="entry name" value="fdhD_narQ"/>
    <property type="match status" value="1"/>
</dbReference>
<dbReference type="PANTHER" id="PTHR30592">
    <property type="entry name" value="FORMATE DEHYDROGENASE"/>
    <property type="match status" value="1"/>
</dbReference>
<reference evidence="3" key="1">
    <citation type="submission" date="2021-02" db="EMBL/GenBank/DDBJ databases">
        <title>Skermanella TT6 skin isolate.</title>
        <authorList>
            <person name="Lee K."/>
            <person name="Ganzorig M."/>
        </authorList>
    </citation>
    <scope>NUCLEOTIDE SEQUENCE</scope>
    <source>
        <strain evidence="3">TT6</strain>
    </source>
</reference>
<keyword evidence="4" id="KW-1185">Reference proteome</keyword>
<evidence type="ECO:0000256" key="1">
    <source>
        <dbReference type="HAMAP-Rule" id="MF_00187"/>
    </source>
</evidence>
<comment type="similarity">
    <text evidence="1">Belongs to the FdhD family.</text>
</comment>
<dbReference type="Pfam" id="PF02634">
    <property type="entry name" value="FdhD-NarQ"/>
    <property type="match status" value="1"/>
</dbReference>
<dbReference type="EMBL" id="CP067420">
    <property type="protein sequence ID" value="QQP90004.1"/>
    <property type="molecule type" value="Genomic_DNA"/>
</dbReference>
<dbReference type="Gene3D" id="3.10.20.10">
    <property type="match status" value="1"/>
</dbReference>
<keyword evidence="1" id="KW-0963">Cytoplasm</keyword>
<evidence type="ECO:0000313" key="4">
    <source>
        <dbReference type="Proteomes" id="UP000595197"/>
    </source>
</evidence>
<dbReference type="SUPFAM" id="SSF53927">
    <property type="entry name" value="Cytidine deaminase-like"/>
    <property type="match status" value="1"/>
</dbReference>
<dbReference type="Gene3D" id="3.40.140.10">
    <property type="entry name" value="Cytidine Deaminase, domain 2"/>
    <property type="match status" value="1"/>
</dbReference>
<organism evidence="3 4">
    <name type="scientific">Skermanella cutis</name>
    <dbReference type="NCBI Taxonomy" id="2775420"/>
    <lineage>
        <taxon>Bacteria</taxon>
        <taxon>Pseudomonadati</taxon>
        <taxon>Pseudomonadota</taxon>
        <taxon>Alphaproteobacteria</taxon>
        <taxon>Rhodospirillales</taxon>
        <taxon>Azospirillaceae</taxon>
        <taxon>Skermanella</taxon>
    </lineage>
</organism>
<proteinExistence type="inferred from homology"/>
<dbReference type="PIRSF" id="PIRSF015626">
    <property type="entry name" value="FdhD"/>
    <property type="match status" value="1"/>
</dbReference>
<evidence type="ECO:0000313" key="3">
    <source>
        <dbReference type="EMBL" id="QQP90004.1"/>
    </source>
</evidence>
<sequence>MEELPKAEFVVRPDPADPRLTKRVAGIDQTGAPIETSVTVERPLTLFLNGQEIVTMMTICDYPEYLALGYLLNQNMLRTDDRVTDIVYDDEIETVVVRTERPTDFEQKLKKKTLTSGCAQGTVFGDLMEKFGDIRLSSTARLKTSWLAALTRKINTAPSLYLEAGAIHGCVLCREDRPLVYMEDVGRHNAVDKVAGYMWRHGLGPEDKIFYTTGRLTSEMVIKTVQMGIPILVSRSGFTAWGVELAREAGLTLIGRARGRRFVALAGEERIEFDLASGEGDDEPAAHRRKGSRGDDGE</sequence>
<accession>A0ABX7B789</accession>